<name>A0A226D3L8_FOLCA</name>
<feature type="signal peptide" evidence="1">
    <location>
        <begin position="1"/>
        <end position="20"/>
    </location>
</feature>
<evidence type="ECO:0000313" key="3">
    <source>
        <dbReference type="Proteomes" id="UP000198287"/>
    </source>
</evidence>
<sequence length="368" mass="40738">MPSSIPILLFVGALFGATLAIIQSSSNNPLPQPSPTLPLIYYQKFILANSLQLGESCSWSDETLRQTSSLKMQKFPKGSSQRNDILNSLVSNTVQKGRTYCRALEMQVCDKDTARCVCGEHGVQANLGNRYEPTDYVTELDAGSGKKVCRFSRGASCIPKPAKAEGDTFDFKCAQGLSCNYVKDGTTCTDLSSFKYALDSIRRNETDEEYYEGTLTGKMCKCENEIAGRRSNGRFKRSLNAIFGDQYKPTDYVTELDAGTGKIVCRYNRGAPCKPAPAKDVDEDSFIYQCARGLRCRYVKDGTTCTTLSILEYSMDSDRRNVTDEEYVKGVLSGKRCTCEDEVAGDDKKTNLGGRFKRSLTEHGETYA</sequence>
<protein>
    <submittedName>
        <fullName evidence="2">Uncharacterized protein</fullName>
    </submittedName>
</protein>
<dbReference type="AlphaFoldDB" id="A0A226D3L8"/>
<proteinExistence type="predicted"/>
<evidence type="ECO:0000313" key="2">
    <source>
        <dbReference type="EMBL" id="OXA39464.1"/>
    </source>
</evidence>
<evidence type="ECO:0000256" key="1">
    <source>
        <dbReference type="SAM" id="SignalP"/>
    </source>
</evidence>
<dbReference type="Proteomes" id="UP000198287">
    <property type="component" value="Unassembled WGS sequence"/>
</dbReference>
<accession>A0A226D3L8</accession>
<keyword evidence="3" id="KW-1185">Reference proteome</keyword>
<gene>
    <name evidence="2" type="ORF">Fcan01_25666</name>
</gene>
<keyword evidence="1" id="KW-0732">Signal</keyword>
<feature type="chain" id="PRO_5012217673" evidence="1">
    <location>
        <begin position="21"/>
        <end position="368"/>
    </location>
</feature>
<organism evidence="2 3">
    <name type="scientific">Folsomia candida</name>
    <name type="common">Springtail</name>
    <dbReference type="NCBI Taxonomy" id="158441"/>
    <lineage>
        <taxon>Eukaryota</taxon>
        <taxon>Metazoa</taxon>
        <taxon>Ecdysozoa</taxon>
        <taxon>Arthropoda</taxon>
        <taxon>Hexapoda</taxon>
        <taxon>Collembola</taxon>
        <taxon>Entomobryomorpha</taxon>
        <taxon>Isotomoidea</taxon>
        <taxon>Isotomidae</taxon>
        <taxon>Proisotominae</taxon>
        <taxon>Folsomia</taxon>
    </lineage>
</organism>
<dbReference type="EMBL" id="LNIX01000038">
    <property type="protein sequence ID" value="OXA39464.1"/>
    <property type="molecule type" value="Genomic_DNA"/>
</dbReference>
<comment type="caution">
    <text evidence="2">The sequence shown here is derived from an EMBL/GenBank/DDBJ whole genome shotgun (WGS) entry which is preliminary data.</text>
</comment>
<reference evidence="2 3" key="1">
    <citation type="submission" date="2015-12" db="EMBL/GenBank/DDBJ databases">
        <title>The genome of Folsomia candida.</title>
        <authorList>
            <person name="Faddeeva A."/>
            <person name="Derks M.F."/>
            <person name="Anvar Y."/>
            <person name="Smit S."/>
            <person name="Van Straalen N."/>
            <person name="Roelofs D."/>
        </authorList>
    </citation>
    <scope>NUCLEOTIDE SEQUENCE [LARGE SCALE GENOMIC DNA]</scope>
    <source>
        <strain evidence="2 3">VU population</strain>
        <tissue evidence="2">Whole body</tissue>
    </source>
</reference>